<accession>A0A086J2W2</accession>
<dbReference type="InterPro" id="IPR011047">
    <property type="entry name" value="Quinoprotein_ADH-like_sf"/>
</dbReference>
<dbReference type="SUPFAM" id="SSF50998">
    <property type="entry name" value="Quinoprotein alcohol dehydrogenase-like"/>
    <property type="match status" value="1"/>
</dbReference>
<comment type="caution">
    <text evidence="1">The sequence shown here is derived from an EMBL/GenBank/DDBJ whole genome shotgun (WGS) entry which is preliminary data.</text>
</comment>
<evidence type="ECO:0008006" key="3">
    <source>
        <dbReference type="Google" id="ProtNLM"/>
    </source>
</evidence>
<dbReference type="AlphaFoldDB" id="A0A086J2W2"/>
<dbReference type="GeneID" id="77675599"/>
<organism evidence="1 2">
    <name type="scientific">Nematocida ausubeli (strain ATCC PRA-371 / ERTm2)</name>
    <name type="common">Nematode killer fungus</name>
    <dbReference type="NCBI Taxonomy" id="1913371"/>
    <lineage>
        <taxon>Eukaryota</taxon>
        <taxon>Fungi</taxon>
        <taxon>Fungi incertae sedis</taxon>
        <taxon>Microsporidia</taxon>
        <taxon>Nematocida</taxon>
    </lineage>
</organism>
<protein>
    <recommendedName>
        <fullName evidence="3">Cleavage/polyadenylation specificity factor A subunit C-terminal domain-containing protein</fullName>
    </recommendedName>
</protein>
<name>A0A086J2W2_NEMA1</name>
<dbReference type="RefSeq" id="XP_052905035.1">
    <property type="nucleotide sequence ID" value="XM_053048275.1"/>
</dbReference>
<proteinExistence type="predicted"/>
<dbReference type="Proteomes" id="UP000054524">
    <property type="component" value="Unassembled WGS sequence"/>
</dbReference>
<gene>
    <name evidence="1" type="ORF">NESG_00626</name>
</gene>
<evidence type="ECO:0000313" key="2">
    <source>
        <dbReference type="Proteomes" id="UP000054524"/>
    </source>
</evidence>
<dbReference type="EMBL" id="AKIJ01000002">
    <property type="protein sequence ID" value="KFG26480.1"/>
    <property type="molecule type" value="Genomic_DNA"/>
</dbReference>
<evidence type="ECO:0000313" key="1">
    <source>
        <dbReference type="EMBL" id="KFG26480.1"/>
    </source>
</evidence>
<dbReference type="HOGENOM" id="CLU_078848_0_0_1"/>
<keyword evidence="2" id="KW-1185">Reference proteome</keyword>
<dbReference type="OrthoDB" id="2186393at2759"/>
<sequence length="307" mass="35219">MVVNHPKPAIGKNDIEKVQFIFPDEIFFVHGEQDLLVVLLNGKVFKRQSITDNDQKNTEGPKYVELFDLKDVVKHAETIDKKLYIATATTLYRINKGAEDKEKIVLQAIHKDDFLKICALSVSEDGEMLVYGDYEGKVTVKTPTTQYECIEHEDAIVGIVILKRVIFTASEDGMLLKTKIGETEPKDAYEVGKPIRYFGKLDNKLVLLDAYGTPYTLSKTTNDLRKEKKLVRKVTFVNKVSDGLYASHDNDHFKITTYKTVNRIQVPPKRTDGLFEYKNRLYFYAGEEITGWEVKKATELEEFFEDL</sequence>
<reference evidence="1 2" key="1">
    <citation type="journal article" date="2014" name="Genome Announc.">
        <title>Genome Sequence of the Microsporidian Species Nematocida sp1 Strain ERTm6 (ATCC PRA-372).</title>
        <authorList>
            <person name="Bakowski M.A."/>
            <person name="Priest M."/>
            <person name="Young S."/>
            <person name="Cuomo C.A."/>
            <person name="Troemel E.R."/>
        </authorList>
    </citation>
    <scope>NUCLEOTIDE SEQUENCE [LARGE SCALE GENOMIC DNA]</scope>
    <source>
        <strain evidence="1 2">ERTm6</strain>
    </source>
</reference>